<feature type="transmembrane region" description="Helical" evidence="1">
    <location>
        <begin position="61"/>
        <end position="78"/>
    </location>
</feature>
<dbReference type="Pfam" id="PF13439">
    <property type="entry name" value="Glyco_transf_4"/>
    <property type="match status" value="1"/>
</dbReference>
<dbReference type="EMBL" id="BART01004845">
    <property type="protein sequence ID" value="GAG57695.1"/>
    <property type="molecule type" value="Genomic_DNA"/>
</dbReference>
<evidence type="ECO:0000256" key="1">
    <source>
        <dbReference type="SAM" id="Phobius"/>
    </source>
</evidence>
<organism evidence="3">
    <name type="scientific">marine sediment metagenome</name>
    <dbReference type="NCBI Taxonomy" id="412755"/>
    <lineage>
        <taxon>unclassified sequences</taxon>
        <taxon>metagenomes</taxon>
        <taxon>ecological metagenomes</taxon>
    </lineage>
</organism>
<feature type="domain" description="Glycosyltransferase subfamily 4-like N-terminal" evidence="2">
    <location>
        <begin position="66"/>
        <end position="184"/>
    </location>
</feature>
<protein>
    <recommendedName>
        <fullName evidence="2">Glycosyltransferase subfamily 4-like N-terminal domain-containing protein</fullName>
    </recommendedName>
</protein>
<evidence type="ECO:0000313" key="3">
    <source>
        <dbReference type="EMBL" id="GAG57695.1"/>
    </source>
</evidence>
<dbReference type="Gene3D" id="3.40.50.2000">
    <property type="entry name" value="Glycogen Phosphorylase B"/>
    <property type="match status" value="2"/>
</dbReference>
<feature type="non-terminal residue" evidence="3">
    <location>
        <position position="280"/>
    </location>
</feature>
<gene>
    <name evidence="3" type="ORF">S01H4_11775</name>
</gene>
<dbReference type="SUPFAM" id="SSF53756">
    <property type="entry name" value="UDP-Glycosyltransferase/glycogen phosphorylase"/>
    <property type="match status" value="1"/>
</dbReference>
<keyword evidence="1" id="KW-0812">Transmembrane</keyword>
<dbReference type="InterPro" id="IPR028098">
    <property type="entry name" value="Glyco_trans_4-like_N"/>
</dbReference>
<keyword evidence="1" id="KW-0472">Membrane</keyword>
<dbReference type="AlphaFoldDB" id="X0YNF7"/>
<keyword evidence="1" id="KW-1133">Transmembrane helix</keyword>
<name>X0YNF7_9ZZZZ</name>
<proteinExistence type="predicted"/>
<comment type="caution">
    <text evidence="3">The sequence shown here is derived from an EMBL/GenBank/DDBJ whole genome shotgun (WGS) entry which is preliminary data.</text>
</comment>
<feature type="non-terminal residue" evidence="3">
    <location>
        <position position="1"/>
    </location>
</feature>
<accession>X0YNF7</accession>
<reference evidence="3" key="1">
    <citation type="journal article" date="2014" name="Front. Microbiol.">
        <title>High frequency of phylogenetically diverse reductive dehalogenase-homologous genes in deep subseafloor sedimentary metagenomes.</title>
        <authorList>
            <person name="Kawai M."/>
            <person name="Futagami T."/>
            <person name="Toyoda A."/>
            <person name="Takaki Y."/>
            <person name="Nishi S."/>
            <person name="Hori S."/>
            <person name="Arai W."/>
            <person name="Tsubouchi T."/>
            <person name="Morono Y."/>
            <person name="Uchiyama I."/>
            <person name="Ito T."/>
            <person name="Fujiyama A."/>
            <person name="Inagaki F."/>
            <person name="Takami H."/>
        </authorList>
    </citation>
    <scope>NUCLEOTIDE SEQUENCE</scope>
    <source>
        <strain evidence="3">Expedition CK06-06</strain>
    </source>
</reference>
<evidence type="ECO:0000259" key="2">
    <source>
        <dbReference type="Pfam" id="PF13439"/>
    </source>
</evidence>
<sequence length="280" mass="33896">RLMNEKISPVILTRRIEKREPKDNSLIHEIPLKLEVYKTRTIEMKKKYSLKTLFFKFTQKFLYIYTYIHWIPYGYLFGRKILEKRKNIKFIFATGPPYYSHMIGYLLKKTFKIPLIVEYRDPWTHNPYGYRKDFNHFINSKIERRILNLADMIIVISKPLKTFLKQFFPVVKKKKISIVENGLNIIDHKILKIKKKEVITFTFIGRLYGRRNIKPLLLMISNLKKNGFFKNIKFLFKIYGQYNHTYLNRLTNQLNISDLVYFGEFLPRARIYEEIINCDL</sequence>